<evidence type="ECO:0000313" key="9">
    <source>
        <dbReference type="Proteomes" id="UP000663873"/>
    </source>
</evidence>
<dbReference type="InterPro" id="IPR050906">
    <property type="entry name" value="Notch_signaling"/>
</dbReference>
<dbReference type="InterPro" id="IPR018097">
    <property type="entry name" value="EGF_Ca-bd_CS"/>
</dbReference>
<keyword evidence="4" id="KW-0472">Membrane</keyword>
<feature type="disulfide bond" evidence="2">
    <location>
        <begin position="1270"/>
        <end position="1279"/>
    </location>
</feature>
<name>A0A820VJ46_9BILA</name>
<dbReference type="PROSITE" id="PS00010">
    <property type="entry name" value="ASX_HYDROXYL"/>
    <property type="match status" value="1"/>
</dbReference>
<evidence type="ECO:0000256" key="1">
    <source>
        <dbReference type="ARBA" id="ARBA00023157"/>
    </source>
</evidence>
<accession>A0A820VJ46</accession>
<sequence>MVSLTITVWLSCLANLYLIILFAQIIRIVDTNVFNHQTCSKVTSMISFSKYKTSEISSSVNYVSRFYNQNFLAYSPHHDLLIFIEPKHQLHVYNAQTIRLIVNLPTSNIIFATSCTSLSMNDHRDVFFVYESHLESNLLLLRVCEMSFNKIILQFEEKICVQTLKISSNKTDIQVTGFTIKRNHAGTENSILFISTDIGLIYTIFKTYSGILINEPAILTDTLNEGNVVTTSSGIIYYANKQENTIHELRITHDFRIRYGKIIKSNGIKSPFGLLTDECNHLFITTRALIFIMSLQKYATIRSVSSKTSYLPITLERLNSTLYVYTTVRTDAEKKPSNWMFHFLSFIDPEKPVFISQPPVVNTKQSWDFSSIKTNTAQIYTPFASTSTNIDEETSMTTPSDSTTYETSMTTPSDSTTYETSVSLMEFQKNSSNGNIPYDVNTTINSLELLIAANAFTAGFPDKKDDLSLNEITLLQTNITQELLANSSLYPESTFYSTDPSETVSVTSSEILESNSQNLTFVNSLTTSNIIDGDTTSVDNITISTGTFDEYTQFSTLNSTFTAITMLSTDDNDQDFDEKNRQDTSEINEDKSTVPLSLPSESENGYLYSSTITPPNESISWIENASSTTSFNNDSNDSLSEKFPAITYQPMNETENSTSFMTVTDVVNQEMTLEMNQNNASLLSIDANVSATLYSSSPFIASSTVSISTMHSSLSSSLHRSHSLLSTKPTKVNRLSTSREFLATTQLISASTTASQMTDPVHVTDITKKSSTSAFSEESSSLPTTTTTTTTHNDRFTSKFSTIVSNESLTSTTFLEPSTIDYTTLKTSNDDESLAVTTAQIFEATTELSTLSSSTTDEHSTLAITYSSTQSSRSSTKEFDTYRTRKRKNSRRKSRTSTITTNVAFVQTTNVHHSMLTSTLFSIYHSNLTFSDHTTFIIKPSLTTNILLSNELFKELLNSTSNYSTEKCIYLNLIDIPPSSWNLSLNTTESVVLDIALPPSSHMTGITNLTMGDIEANHLSTNIIGLPINLQVDNVHASKFSLSMNQTDNNVNQLPSNLIIGRIKAEQFELNLIKSDNMDINVQQIDSETADIYLDSQFCANDNTLGINLNLTKNGTIRYGNQKPIHIGPVVTRLSMPKQSCGLDQPLKFFFDICQTESPCLNGGTCTSLMPDYDKESSDEQSTEIRYQCSCPLDISGDHCQYLKYPFGFCTNGGTLIEVVGLNNKKSEQCLCPEGFQGDFCEDNIDDCTNIKCSHHGICKDDMNSYKCLCFDGYYGNQCEERSVQTVLFQIATKSFAIVAILLIVSIACLAIACDIHTYLTRHKQVRKHRLNKIRHTTSREFENSVCLLDVSNALIEMNDLSTMEERRKSRSLKHCSKYLRNQCGYQQISINKHIKTSSQQLSEHYISLDPIDKTIL</sequence>
<dbReference type="GO" id="GO:0005509">
    <property type="term" value="F:calcium ion binding"/>
    <property type="evidence" value="ECO:0007669"/>
    <property type="project" value="InterPro"/>
</dbReference>
<keyword evidence="4" id="KW-1133">Transmembrane helix</keyword>
<feature type="transmembrane region" description="Helical" evidence="4">
    <location>
        <begin position="1296"/>
        <end position="1320"/>
    </location>
</feature>
<keyword evidence="1 2" id="KW-1015">Disulfide bond</keyword>
<dbReference type="PROSITE" id="PS01186">
    <property type="entry name" value="EGF_2"/>
    <property type="match status" value="2"/>
</dbReference>
<feature type="disulfide bond" evidence="2">
    <location>
        <begin position="1232"/>
        <end position="1241"/>
    </location>
</feature>
<dbReference type="SMART" id="SM00181">
    <property type="entry name" value="EGF"/>
    <property type="match status" value="3"/>
</dbReference>
<keyword evidence="2" id="KW-0245">EGF-like domain</keyword>
<reference evidence="7" key="1">
    <citation type="submission" date="2021-02" db="EMBL/GenBank/DDBJ databases">
        <authorList>
            <person name="Nowell W R."/>
        </authorList>
    </citation>
    <scope>NUCLEOTIDE SEQUENCE</scope>
</reference>
<evidence type="ECO:0000313" key="8">
    <source>
        <dbReference type="Proteomes" id="UP000663851"/>
    </source>
</evidence>
<keyword evidence="9" id="KW-1185">Reference proteome</keyword>
<evidence type="ECO:0000256" key="2">
    <source>
        <dbReference type="PROSITE-ProRule" id="PRU00076"/>
    </source>
</evidence>
<dbReference type="InterPro" id="IPR000742">
    <property type="entry name" value="EGF"/>
</dbReference>
<comment type="caution">
    <text evidence="7">The sequence shown here is derived from an EMBL/GenBank/DDBJ whole genome shotgun (WGS) entry which is preliminary data.</text>
</comment>
<dbReference type="PROSITE" id="PS00022">
    <property type="entry name" value="EGF_1"/>
    <property type="match status" value="2"/>
</dbReference>
<evidence type="ECO:0000256" key="3">
    <source>
        <dbReference type="SAM" id="MobiDB-lite"/>
    </source>
</evidence>
<dbReference type="CDD" id="cd00054">
    <property type="entry name" value="EGF_CA"/>
    <property type="match status" value="2"/>
</dbReference>
<dbReference type="Gene3D" id="2.10.25.10">
    <property type="entry name" value="Laminin"/>
    <property type="match status" value="3"/>
</dbReference>
<dbReference type="PANTHER" id="PTHR24044">
    <property type="entry name" value="NOTCH LIGAND FAMILY MEMBER"/>
    <property type="match status" value="1"/>
</dbReference>
<dbReference type="PROSITE" id="PS01187">
    <property type="entry name" value="EGF_CA"/>
    <property type="match status" value="1"/>
</dbReference>
<gene>
    <name evidence="7" type="ORF">HFQ381_LOCUS27781</name>
    <name evidence="6" type="ORF">UJA718_LOCUS2235</name>
</gene>
<evidence type="ECO:0000313" key="6">
    <source>
        <dbReference type="EMBL" id="CAF4131002.1"/>
    </source>
</evidence>
<feature type="region of interest" description="Disordered" evidence="3">
    <location>
        <begin position="391"/>
        <end position="415"/>
    </location>
</feature>
<dbReference type="SUPFAM" id="SSF57196">
    <property type="entry name" value="EGF/Laminin"/>
    <property type="match status" value="3"/>
</dbReference>
<feature type="compositionally biased region" description="Basic and acidic residues" evidence="3">
    <location>
        <begin position="577"/>
        <end position="592"/>
    </location>
</feature>
<dbReference type="EMBL" id="CAJOBO010003711">
    <property type="protein sequence ID" value="CAF4501215.1"/>
    <property type="molecule type" value="Genomic_DNA"/>
</dbReference>
<dbReference type="InterPro" id="IPR000152">
    <property type="entry name" value="EGF-type_Asp/Asn_hydroxyl_site"/>
</dbReference>
<organism evidence="7 8">
    <name type="scientific">Rotaria socialis</name>
    <dbReference type="NCBI Taxonomy" id="392032"/>
    <lineage>
        <taxon>Eukaryota</taxon>
        <taxon>Metazoa</taxon>
        <taxon>Spiralia</taxon>
        <taxon>Gnathifera</taxon>
        <taxon>Rotifera</taxon>
        <taxon>Eurotatoria</taxon>
        <taxon>Bdelloidea</taxon>
        <taxon>Philodinida</taxon>
        <taxon>Philodinidae</taxon>
        <taxon>Rotaria</taxon>
    </lineage>
</organism>
<dbReference type="Proteomes" id="UP000663851">
    <property type="component" value="Unassembled WGS sequence"/>
</dbReference>
<evidence type="ECO:0000259" key="5">
    <source>
        <dbReference type="PROSITE" id="PS50026"/>
    </source>
</evidence>
<dbReference type="SMART" id="SM00179">
    <property type="entry name" value="EGF_CA"/>
    <property type="match status" value="1"/>
</dbReference>
<feature type="transmembrane region" description="Helical" evidence="4">
    <location>
        <begin position="7"/>
        <end position="29"/>
    </location>
</feature>
<dbReference type="EMBL" id="CAJOBP010000147">
    <property type="protein sequence ID" value="CAF4131002.1"/>
    <property type="molecule type" value="Genomic_DNA"/>
</dbReference>
<dbReference type="InterPro" id="IPR001881">
    <property type="entry name" value="EGF-like_Ca-bd_dom"/>
</dbReference>
<feature type="compositionally biased region" description="Basic residues" evidence="3">
    <location>
        <begin position="884"/>
        <end position="895"/>
    </location>
</feature>
<evidence type="ECO:0000256" key="4">
    <source>
        <dbReference type="SAM" id="Phobius"/>
    </source>
</evidence>
<dbReference type="PROSITE" id="PS50026">
    <property type="entry name" value="EGF_3"/>
    <property type="match status" value="2"/>
</dbReference>
<proteinExistence type="predicted"/>
<evidence type="ECO:0000313" key="7">
    <source>
        <dbReference type="EMBL" id="CAF4501215.1"/>
    </source>
</evidence>
<dbReference type="Proteomes" id="UP000663873">
    <property type="component" value="Unassembled WGS sequence"/>
</dbReference>
<feature type="domain" description="EGF-like" evidence="5">
    <location>
        <begin position="1196"/>
        <end position="1242"/>
    </location>
</feature>
<feature type="region of interest" description="Disordered" evidence="3">
    <location>
        <begin position="570"/>
        <end position="600"/>
    </location>
</feature>
<protein>
    <recommendedName>
        <fullName evidence="5">EGF-like domain-containing protein</fullName>
    </recommendedName>
</protein>
<comment type="caution">
    <text evidence="2">Lacks conserved residue(s) required for the propagation of feature annotation.</text>
</comment>
<feature type="region of interest" description="Disordered" evidence="3">
    <location>
        <begin position="770"/>
        <end position="791"/>
    </location>
</feature>
<feature type="domain" description="EGF-like" evidence="5">
    <location>
        <begin position="1244"/>
        <end position="1280"/>
    </location>
</feature>
<keyword evidence="4" id="KW-0812">Transmembrane</keyword>
<feature type="region of interest" description="Disordered" evidence="3">
    <location>
        <begin position="876"/>
        <end position="896"/>
    </location>
</feature>